<keyword evidence="2 6" id="KW-0808">Transferase</keyword>
<dbReference type="GO" id="GO:0000166">
    <property type="term" value="F:nucleotide binding"/>
    <property type="evidence" value="ECO:0007669"/>
    <property type="project" value="UniProtKB-KW"/>
</dbReference>
<evidence type="ECO:0000256" key="7">
    <source>
        <dbReference type="SAM" id="MobiDB-lite"/>
    </source>
</evidence>
<evidence type="ECO:0000256" key="3">
    <source>
        <dbReference type="ARBA" id="ARBA00022741"/>
    </source>
</evidence>
<protein>
    <submittedName>
        <fullName evidence="10">tRNA nucleotidyltransferas-like protein</fullName>
    </submittedName>
</protein>
<dbReference type="FunFam" id="3.30.460.10:FF:000019">
    <property type="entry name" value="tRNA nucleotidyltransferase cca2"/>
    <property type="match status" value="1"/>
</dbReference>
<keyword evidence="3" id="KW-0547">Nucleotide-binding</keyword>
<dbReference type="OrthoDB" id="445712at2759"/>
<feature type="region of interest" description="Disordered" evidence="7">
    <location>
        <begin position="52"/>
        <end position="77"/>
    </location>
</feature>
<keyword evidence="11" id="KW-1185">Reference proteome</keyword>
<comment type="similarity">
    <text evidence="1 6">Belongs to the tRNA nucleotidyltransferase/poly(A) polymerase family.</text>
</comment>
<dbReference type="GO" id="GO:0001680">
    <property type="term" value="P:tRNA 3'-terminal CCA addition"/>
    <property type="evidence" value="ECO:0007669"/>
    <property type="project" value="TreeGrafter"/>
</dbReference>
<evidence type="ECO:0000256" key="2">
    <source>
        <dbReference type="ARBA" id="ARBA00022679"/>
    </source>
</evidence>
<gene>
    <name evidence="10" type="ORF">P153DRAFT_396817</name>
</gene>
<evidence type="ECO:0000256" key="1">
    <source>
        <dbReference type="ARBA" id="ARBA00007265"/>
    </source>
</evidence>
<dbReference type="InterPro" id="IPR002646">
    <property type="entry name" value="PolA_pol_head_dom"/>
</dbReference>
<evidence type="ECO:0000256" key="4">
    <source>
        <dbReference type="ARBA" id="ARBA00022884"/>
    </source>
</evidence>
<evidence type="ECO:0000256" key="6">
    <source>
        <dbReference type="RuleBase" id="RU003953"/>
    </source>
</evidence>
<dbReference type="CDD" id="cd05398">
    <property type="entry name" value="NT_ClassII-CCAase"/>
    <property type="match status" value="1"/>
</dbReference>
<dbReference type="InterPro" id="IPR043519">
    <property type="entry name" value="NT_sf"/>
</dbReference>
<sequence length="995" mass="111146">MSLLARACRLCSPRTFSLLYKRDCPSPSLLRPSTSNLPATSSLPALTAQLHRMSTTHSPPNLQEPSPKRRKLERPSPRFIHPYRTMASESKSKSVQLELTEVESKLRQLLLDVAAYIDESPAVSDEPTAVKVPEELGKEKVVLRWTGGWVRDKLLGVGSHDIDVAINKMTGENFGLKIQEYLELPGNAEKYGLIEKDEKTNNLSGTEKAKRIAPGLHKIAANPEKSKNLETANTKILGIEIDLVNLRKEVYNEISRNPEMEFGTAEEDAVRRDATINAMFYNLHTCQVEDFTGQGFDDMAAHIIRTPLEPFQTFKDDPLRVLRLIRFSSRLDYTIEPETAKAMGDPTIQDVLKIKISRERVGIELEKMLKGPRPRMALELIDRFGLYQTVFTDPTRELPCKPDTEYFQPAYDFVQSVLQKNDGIPAAIHDTLLRDRDEQYLAWICATVVPWADAPTVPHHKPLQRPFFPAYLVAREGFKAPNKVCDVIAASLTNSEEIHKLVFQCAKGLRQPNTMSPSDDPTARDTLGMAVRRWGSTWRTQVLFNMIHEVVLGQVSKEQILSSYAAFITHLAKLNILDADTFKPLLKGTDLAKALNTKPGPWMKDALDVVMAWQLRNPDSTDSAAAIEAVKANRDTKSDSELPFRLASHFLKLTIPPLFPQYKSTLSTLEASRQPAPWKKVENQYALDLLRWSIGALDGKEVEANWQFLVPPILKMMDDMDVAWKAKGCQFLNLLLESLRQPRTKNPSSTQKHTPNQNFLHRTGYHNVFAQTLWPLFSYLPSLTPEPDSATLFNEAFPALTSLALLLPPDTTTTDKQPRTSFLDTLLRTAVLAPLSHFPTPAAHPALTTTILTHLPPLLSLLGINAVKHLPALLPLLTAILKDPFALAHTRLVAATLRALHAVVMNAWPRVPGHRGTLMLGLCVLWARCGEADGDSGEAVEEVKRLLLESVEMLDAVMRALDESDARRVAWAQEKVDIIHASAAQGRLLGVEGCV</sequence>
<dbReference type="InterPro" id="IPR032828">
    <property type="entry name" value="PolyA_RNA-bd"/>
</dbReference>
<dbReference type="GO" id="GO:0003723">
    <property type="term" value="F:RNA binding"/>
    <property type="evidence" value="ECO:0007669"/>
    <property type="project" value="UniProtKB-KW"/>
</dbReference>
<keyword evidence="4 6" id="KW-0694">RNA-binding</keyword>
<feature type="domain" description="tRNA nucleotidyltransferase/poly(A) polymerase RNA and SrmB- binding" evidence="9">
    <location>
        <begin position="332"/>
        <end position="391"/>
    </location>
</feature>
<dbReference type="Pfam" id="PF12627">
    <property type="entry name" value="PolyA_pol_RNAbd"/>
    <property type="match status" value="1"/>
</dbReference>
<reference evidence="10" key="1">
    <citation type="journal article" date="2020" name="Stud. Mycol.">
        <title>101 Dothideomycetes genomes: a test case for predicting lifestyles and emergence of pathogens.</title>
        <authorList>
            <person name="Haridas S."/>
            <person name="Albert R."/>
            <person name="Binder M."/>
            <person name="Bloem J."/>
            <person name="Labutti K."/>
            <person name="Salamov A."/>
            <person name="Andreopoulos B."/>
            <person name="Baker S."/>
            <person name="Barry K."/>
            <person name="Bills G."/>
            <person name="Bluhm B."/>
            <person name="Cannon C."/>
            <person name="Castanera R."/>
            <person name="Culley D."/>
            <person name="Daum C."/>
            <person name="Ezra D."/>
            <person name="Gonzalez J."/>
            <person name="Henrissat B."/>
            <person name="Kuo A."/>
            <person name="Liang C."/>
            <person name="Lipzen A."/>
            <person name="Lutzoni F."/>
            <person name="Magnuson J."/>
            <person name="Mondo S."/>
            <person name="Nolan M."/>
            <person name="Ohm R."/>
            <person name="Pangilinan J."/>
            <person name="Park H.-J."/>
            <person name="Ramirez L."/>
            <person name="Alfaro M."/>
            <person name="Sun H."/>
            <person name="Tritt A."/>
            <person name="Yoshinaga Y."/>
            <person name="Zwiers L.-H."/>
            <person name="Turgeon B."/>
            <person name="Goodwin S."/>
            <person name="Spatafora J."/>
            <person name="Crous P."/>
            <person name="Grigoriev I."/>
        </authorList>
    </citation>
    <scope>NUCLEOTIDE SEQUENCE</scope>
    <source>
        <strain evidence="10">CBS 119687</strain>
    </source>
</reference>
<dbReference type="EMBL" id="ML977506">
    <property type="protein sequence ID" value="KAF2129557.1"/>
    <property type="molecule type" value="Genomic_DNA"/>
</dbReference>
<evidence type="ECO:0000313" key="10">
    <source>
        <dbReference type="EMBL" id="KAF2129557.1"/>
    </source>
</evidence>
<dbReference type="RefSeq" id="XP_033523946.1">
    <property type="nucleotide sequence ID" value="XM_033671510.1"/>
</dbReference>
<dbReference type="Pfam" id="PF01743">
    <property type="entry name" value="PolyA_pol"/>
    <property type="match status" value="1"/>
</dbReference>
<dbReference type="GO" id="GO:0052927">
    <property type="term" value="F:CC tRNA cytidylyltransferase activity"/>
    <property type="evidence" value="ECO:0007669"/>
    <property type="project" value="TreeGrafter"/>
</dbReference>
<dbReference type="AlphaFoldDB" id="A0A6A6AF47"/>
<dbReference type="PANTHER" id="PTHR13734:SF5">
    <property type="entry name" value="CCA TRNA NUCLEOTIDYLTRANSFERASE, MITOCHONDRIAL"/>
    <property type="match status" value="1"/>
</dbReference>
<dbReference type="GO" id="GO:0005739">
    <property type="term" value="C:mitochondrion"/>
    <property type="evidence" value="ECO:0007669"/>
    <property type="project" value="UniProtKB-ARBA"/>
</dbReference>
<dbReference type="Gene3D" id="3.30.460.10">
    <property type="entry name" value="Beta Polymerase, domain 2"/>
    <property type="match status" value="1"/>
</dbReference>
<evidence type="ECO:0000256" key="5">
    <source>
        <dbReference type="ARBA" id="ARBA00034736"/>
    </source>
</evidence>
<dbReference type="Proteomes" id="UP000799771">
    <property type="component" value="Unassembled WGS sequence"/>
</dbReference>
<dbReference type="InterPro" id="IPR018870">
    <property type="entry name" value="Tti2"/>
</dbReference>
<feature type="domain" description="Poly A polymerase head" evidence="8">
    <location>
        <begin position="144"/>
        <end position="305"/>
    </location>
</feature>
<evidence type="ECO:0000313" key="11">
    <source>
        <dbReference type="Proteomes" id="UP000799771"/>
    </source>
</evidence>
<organism evidence="10 11">
    <name type="scientific">Dothidotthia symphoricarpi CBS 119687</name>
    <dbReference type="NCBI Taxonomy" id="1392245"/>
    <lineage>
        <taxon>Eukaryota</taxon>
        <taxon>Fungi</taxon>
        <taxon>Dikarya</taxon>
        <taxon>Ascomycota</taxon>
        <taxon>Pezizomycotina</taxon>
        <taxon>Dothideomycetes</taxon>
        <taxon>Pleosporomycetidae</taxon>
        <taxon>Pleosporales</taxon>
        <taxon>Dothidotthiaceae</taxon>
        <taxon>Dothidotthia</taxon>
    </lineage>
</organism>
<dbReference type="SUPFAM" id="SSF81301">
    <property type="entry name" value="Nucleotidyltransferase"/>
    <property type="match status" value="1"/>
</dbReference>
<proteinExistence type="inferred from homology"/>
<dbReference type="Pfam" id="PF10521">
    <property type="entry name" value="Tti2"/>
    <property type="match status" value="1"/>
</dbReference>
<dbReference type="Gene3D" id="1.10.3090.10">
    <property type="entry name" value="cca-adding enzyme, domain 2"/>
    <property type="match status" value="1"/>
</dbReference>
<evidence type="ECO:0000259" key="8">
    <source>
        <dbReference type="Pfam" id="PF01743"/>
    </source>
</evidence>
<feature type="compositionally biased region" description="Polar residues" evidence="7">
    <location>
        <begin position="52"/>
        <end position="64"/>
    </location>
</feature>
<dbReference type="GO" id="GO:0052929">
    <property type="term" value="F:ATP:3'-cytidine-cytidine-tRNA adenylyltransferase activity"/>
    <property type="evidence" value="ECO:0007669"/>
    <property type="project" value="TreeGrafter"/>
</dbReference>
<comment type="similarity">
    <text evidence="5">Belongs to the TTI2 family.</text>
</comment>
<dbReference type="GO" id="GO:0110078">
    <property type="term" value="C:TTT Hsp90 cochaperone complex"/>
    <property type="evidence" value="ECO:0007669"/>
    <property type="project" value="InterPro"/>
</dbReference>
<accession>A0A6A6AF47</accession>
<evidence type="ECO:0000259" key="9">
    <source>
        <dbReference type="Pfam" id="PF12627"/>
    </source>
</evidence>
<dbReference type="PANTHER" id="PTHR13734">
    <property type="entry name" value="TRNA-NUCLEOTIDYLTRANSFERASE"/>
    <property type="match status" value="1"/>
</dbReference>
<dbReference type="GeneID" id="54411942"/>
<name>A0A6A6AF47_9PLEO</name>
<dbReference type="SUPFAM" id="SSF81891">
    <property type="entry name" value="Poly A polymerase C-terminal region-like"/>
    <property type="match status" value="1"/>
</dbReference>